<name>A0A7X9ZHL2_STACP</name>
<dbReference type="InterPro" id="IPR029069">
    <property type="entry name" value="HotDog_dom_sf"/>
</dbReference>
<evidence type="ECO:0000313" key="3">
    <source>
        <dbReference type="Proteomes" id="UP000538955"/>
    </source>
</evidence>
<dbReference type="AlphaFoldDB" id="A0A7X9ZHL2"/>
<sequence>MNHEGKLVAEKEIEVNNYDIDAMGIVSNIVYVRWFEDLRTVFINQYMNYSEMIKNHISPILMKTEIEYKVPITIHDRPVGRCWLVQASKLKWVFKFEISSGDKVHCVGSQMGGFYDLDREKITKMPQVFQDILKN</sequence>
<gene>
    <name evidence="2" type="ORF">HHM13_07585</name>
    <name evidence="1" type="ORF">HHM24_08840</name>
</gene>
<organism evidence="2 4">
    <name type="scientific">Staphylococcus capitis</name>
    <dbReference type="NCBI Taxonomy" id="29388"/>
    <lineage>
        <taxon>Bacteria</taxon>
        <taxon>Bacillati</taxon>
        <taxon>Bacillota</taxon>
        <taxon>Bacilli</taxon>
        <taxon>Bacillales</taxon>
        <taxon>Staphylococcaceae</taxon>
        <taxon>Staphylococcus</taxon>
    </lineage>
</organism>
<dbReference type="RefSeq" id="WP_030058771.1">
    <property type="nucleotide sequence ID" value="NZ_AP014956.1"/>
</dbReference>
<dbReference type="Pfam" id="PF13279">
    <property type="entry name" value="4HBT_2"/>
    <property type="match status" value="1"/>
</dbReference>
<proteinExistence type="predicted"/>
<comment type="caution">
    <text evidence="2">The sequence shown here is derived from an EMBL/GenBank/DDBJ whole genome shotgun (WGS) entry which is preliminary data.</text>
</comment>
<dbReference type="Proteomes" id="UP000550736">
    <property type="component" value="Unassembled WGS sequence"/>
</dbReference>
<dbReference type="PANTHER" id="PTHR31793">
    <property type="entry name" value="4-HYDROXYBENZOYL-COA THIOESTERASE FAMILY MEMBER"/>
    <property type="match status" value="1"/>
</dbReference>
<protein>
    <submittedName>
        <fullName evidence="2">Acyl-CoA thioesterase</fullName>
    </submittedName>
</protein>
<dbReference type="SUPFAM" id="SSF54637">
    <property type="entry name" value="Thioesterase/thiol ester dehydrase-isomerase"/>
    <property type="match status" value="1"/>
</dbReference>
<evidence type="ECO:0000313" key="2">
    <source>
        <dbReference type="EMBL" id="NMK97952.1"/>
    </source>
</evidence>
<dbReference type="InterPro" id="IPR050563">
    <property type="entry name" value="4-hydroxybenzoyl-CoA_TE"/>
</dbReference>
<evidence type="ECO:0000313" key="4">
    <source>
        <dbReference type="Proteomes" id="UP000550736"/>
    </source>
</evidence>
<evidence type="ECO:0000313" key="1">
    <source>
        <dbReference type="EMBL" id="NMK54828.1"/>
    </source>
</evidence>
<dbReference type="EMBL" id="JABBMI010000069">
    <property type="protein sequence ID" value="NMK54828.1"/>
    <property type="molecule type" value="Genomic_DNA"/>
</dbReference>
<dbReference type="PANTHER" id="PTHR31793:SF24">
    <property type="entry name" value="LONG-CHAIN ACYL-COA THIOESTERASE FADM"/>
    <property type="match status" value="1"/>
</dbReference>
<dbReference type="CDD" id="cd00586">
    <property type="entry name" value="4HBT"/>
    <property type="match status" value="1"/>
</dbReference>
<accession>A0A7X9ZHL2</accession>
<dbReference type="EMBL" id="JABBLX010000023">
    <property type="protein sequence ID" value="NMK97952.1"/>
    <property type="molecule type" value="Genomic_DNA"/>
</dbReference>
<dbReference type="GO" id="GO:0047617">
    <property type="term" value="F:fatty acyl-CoA hydrolase activity"/>
    <property type="evidence" value="ECO:0007669"/>
    <property type="project" value="TreeGrafter"/>
</dbReference>
<dbReference type="Proteomes" id="UP000538955">
    <property type="component" value="Unassembled WGS sequence"/>
</dbReference>
<dbReference type="Gene3D" id="3.10.129.10">
    <property type="entry name" value="Hotdog Thioesterase"/>
    <property type="match status" value="1"/>
</dbReference>
<reference evidence="3 4" key="1">
    <citation type="submission" date="2020-04" db="EMBL/GenBank/DDBJ databases">
        <title>The Epidemiology and Molecular Characteristics of Linezolid-Resistant Staphylococcus capitis in Huashan Hospital, Shanghai.</title>
        <authorList>
            <person name="Ding L."/>
            <person name="Li P."/>
            <person name="Yang Y."/>
            <person name="Lin D."/>
            <person name="Xu X."/>
        </authorList>
    </citation>
    <scope>NUCLEOTIDE SEQUENCE [LARGE SCALE GENOMIC DNA]</scope>
    <source>
        <strain evidence="2 4">12-86</strain>
        <strain evidence="1 3">17-84</strain>
    </source>
</reference>
<keyword evidence="3" id="KW-1185">Reference proteome</keyword>